<dbReference type="EMBL" id="JAPDOD010000021">
    <property type="protein sequence ID" value="MDA0162932.1"/>
    <property type="molecule type" value="Genomic_DNA"/>
</dbReference>
<name>A0A9X3S314_9ACTN</name>
<dbReference type="AlphaFoldDB" id="A0A9X3S314"/>
<feature type="signal peptide" evidence="1">
    <location>
        <begin position="1"/>
        <end position="24"/>
    </location>
</feature>
<keyword evidence="1" id="KW-0732">Signal</keyword>
<dbReference type="Gene3D" id="2.60.40.1190">
    <property type="match status" value="1"/>
</dbReference>
<comment type="caution">
    <text evidence="2">The sequence shown here is derived from an EMBL/GenBank/DDBJ whole genome shotgun (WGS) entry which is preliminary data.</text>
</comment>
<feature type="chain" id="PRO_5040809366" evidence="1">
    <location>
        <begin position="25"/>
        <end position="1178"/>
    </location>
</feature>
<protein>
    <submittedName>
        <fullName evidence="2">PIG-L family deacetylase</fullName>
    </submittedName>
</protein>
<evidence type="ECO:0000313" key="3">
    <source>
        <dbReference type="Proteomes" id="UP001149140"/>
    </source>
</evidence>
<dbReference type="InterPro" id="IPR003737">
    <property type="entry name" value="GlcNAc_PI_deacetylase-related"/>
</dbReference>
<dbReference type="Proteomes" id="UP001149140">
    <property type="component" value="Unassembled WGS sequence"/>
</dbReference>
<evidence type="ECO:0000256" key="1">
    <source>
        <dbReference type="SAM" id="SignalP"/>
    </source>
</evidence>
<dbReference type="SUPFAM" id="SSF49344">
    <property type="entry name" value="CBD9-like"/>
    <property type="match status" value="1"/>
</dbReference>
<evidence type="ECO:0000313" key="2">
    <source>
        <dbReference type="EMBL" id="MDA0162932.1"/>
    </source>
</evidence>
<dbReference type="RefSeq" id="WP_270042172.1">
    <property type="nucleotide sequence ID" value="NZ_JAPDOD010000021.1"/>
</dbReference>
<proteinExistence type="predicted"/>
<organism evidence="2 3">
    <name type="scientific">Solirubrobacter ginsenosidimutans</name>
    <dbReference type="NCBI Taxonomy" id="490573"/>
    <lineage>
        <taxon>Bacteria</taxon>
        <taxon>Bacillati</taxon>
        <taxon>Actinomycetota</taxon>
        <taxon>Thermoleophilia</taxon>
        <taxon>Solirubrobacterales</taxon>
        <taxon>Solirubrobacteraceae</taxon>
        <taxon>Solirubrobacter</taxon>
    </lineage>
</organism>
<dbReference type="SUPFAM" id="SSF102588">
    <property type="entry name" value="LmbE-like"/>
    <property type="match status" value="1"/>
</dbReference>
<dbReference type="Pfam" id="PF02585">
    <property type="entry name" value="PIG-L"/>
    <property type="match status" value="1"/>
</dbReference>
<dbReference type="GO" id="GO:0016137">
    <property type="term" value="P:glycoside metabolic process"/>
    <property type="evidence" value="ECO:0007669"/>
    <property type="project" value="UniProtKB-ARBA"/>
</dbReference>
<dbReference type="Gene3D" id="3.40.50.10320">
    <property type="entry name" value="LmbE-like"/>
    <property type="match status" value="1"/>
</dbReference>
<keyword evidence="3" id="KW-1185">Reference proteome</keyword>
<sequence length="1178" mass="121947">MKRFGVVLMAALAVLLGAARGASAAPYTADKAVKINVMGEWAHPDDDTSIIGPCGVWHQRYGVKCGIIMVTRGEGGGNAVASEIGPSLGLRRENEDRVAHFRSGTVDIFNLDRVDFFYNQSAPLTQTFWGEDETLRRVTRIIRMTQPDIYIGFSPTLAVGHGNHQQAGRYIWEGIKAAADPTMFPEQLTGPNALSTWQVKKAFSGGATAGTGGTTTAADCTTGFTPTGVDNVAGVWTGYDSPYLWPPGNIQGRPAGTPKIWAQVASEGQSAYPTQSRVMQMGTIAAACSRFGMTNNFVPFQPNVNPDGTANANAGKDDAILYGAVKADPGGLPLGTQEYLTFDRFYNAPGVPFTATLNVKAPAGTTIPAGTATLNVPAGWTVDAAKAVGAVTSSGTTVTFNVTPSATAAVNTNFKVSATWTVGAVGGYTDQVVRVVSPVEGRFQRWGNWAEFDSWLENTAPSARRLGRSAAIQSTGVGETFTLPVVVHNWGATAQSGTVSLTLPTNVTADATSKPYTNLAPGADTTVNFTVSNSFTNATLPTTATPADSQTGNVNVRITTTYGATGTGFEDLTLGIVPKTSIPAATTAPTMDGTESAGEYTGEALEIGRKWEPGGATRDCAPVGVDCGSSSATGTANSTYAKVTRNGDDLYFFMHIKDDFQSYAAKPEECVAHWLTDSVEIIIDPRGNASQVLKDTANTFKLGIFPFTNDPGNTNGNGVNGPCWSRDADNHQGFSTGPLAATVSDAPNAPGVIVKSTATWVGSNSTTVPHSYGAEGGYNLEVKIPMADLPAAVDPNNMGLNITPYDEDDTSAAGTTTLRHIDQSTRMAWSTFGSVQSDPYHWGHATLPGYTPPAGRPTTPPAPNVSNPNLNGIDSPQTIAQSARNGVPISGRVPAPASRGITVNSAVLGTGSVTIDIDAAGPGTLHAFLYDGEKGYTPVFNTSCAPATNPAPDYGLSACALTDGSIPAWSPDMSGRVVADTKRTITAGHQVITLPVTEAGALKIASGGSALVAFQTTQDEVQAFDAPISSVSGPGGTVGGTVPATLSLSLGVPAAFGAFTPGVAKDYFAATTATVTSTAGDALLSVADPSSFATGHLVNGTFSLPQPLQARARNAANTGTAYNNVGSSASPLNLLTWSAPISNDAVALEFKQSIGANDALRTGAYSKTLTFTLSTTTP</sequence>
<accession>A0A9X3S314</accession>
<reference evidence="2" key="1">
    <citation type="submission" date="2022-10" db="EMBL/GenBank/DDBJ databases">
        <title>The WGS of Solirubrobacter ginsenosidimutans DSM 21036.</title>
        <authorList>
            <person name="Jiang Z."/>
        </authorList>
    </citation>
    <scope>NUCLEOTIDE SEQUENCE</scope>
    <source>
        <strain evidence="2">DSM 21036</strain>
    </source>
</reference>
<dbReference type="InterPro" id="IPR024078">
    <property type="entry name" value="LmbE-like_dom_sf"/>
</dbReference>
<gene>
    <name evidence="2" type="ORF">OM076_21850</name>
</gene>